<accession>A0A5C5TUP1</accession>
<dbReference type="InterPro" id="IPR012910">
    <property type="entry name" value="Plug_dom"/>
</dbReference>
<dbReference type="AlphaFoldDB" id="A0A5C5TUP1"/>
<evidence type="ECO:0000256" key="12">
    <source>
        <dbReference type="RuleBase" id="RU003357"/>
    </source>
</evidence>
<dbReference type="InterPro" id="IPR036942">
    <property type="entry name" value="Beta-barrel_TonB_sf"/>
</dbReference>
<dbReference type="GO" id="GO:0009279">
    <property type="term" value="C:cell outer membrane"/>
    <property type="evidence" value="ECO:0007669"/>
    <property type="project" value="UniProtKB-SubCell"/>
</dbReference>
<evidence type="ECO:0000256" key="5">
    <source>
        <dbReference type="ARBA" id="ARBA00022692"/>
    </source>
</evidence>
<dbReference type="PANTHER" id="PTHR32552">
    <property type="entry name" value="FERRICHROME IRON RECEPTOR-RELATED"/>
    <property type="match status" value="1"/>
</dbReference>
<evidence type="ECO:0000259" key="16">
    <source>
        <dbReference type="Pfam" id="PF07715"/>
    </source>
</evidence>
<dbReference type="GO" id="GO:0006826">
    <property type="term" value="P:iron ion transport"/>
    <property type="evidence" value="ECO:0007669"/>
    <property type="project" value="UniProtKB-KW"/>
</dbReference>
<evidence type="ECO:0000259" key="15">
    <source>
        <dbReference type="Pfam" id="PF00593"/>
    </source>
</evidence>
<keyword evidence="3 11" id="KW-1134">Transmembrane beta strand</keyword>
<evidence type="ECO:0000256" key="3">
    <source>
        <dbReference type="ARBA" id="ARBA00022452"/>
    </source>
</evidence>
<evidence type="ECO:0000256" key="1">
    <source>
        <dbReference type="ARBA" id="ARBA00004571"/>
    </source>
</evidence>
<keyword evidence="8 12" id="KW-0798">TonB box</keyword>
<dbReference type="InterPro" id="IPR039426">
    <property type="entry name" value="TonB-dep_rcpt-like"/>
</dbReference>
<keyword evidence="14" id="KW-0732">Signal</keyword>
<keyword evidence="10 11" id="KW-0998">Cell outer membrane</keyword>
<dbReference type="Gene3D" id="2.170.130.10">
    <property type="entry name" value="TonB-dependent receptor, plug domain"/>
    <property type="match status" value="1"/>
</dbReference>
<dbReference type="Gene3D" id="2.40.170.20">
    <property type="entry name" value="TonB-dependent receptor, beta-barrel domain"/>
    <property type="match status" value="1"/>
</dbReference>
<gene>
    <name evidence="17" type="ORF">FQY79_11460</name>
</gene>
<evidence type="ECO:0000256" key="4">
    <source>
        <dbReference type="ARBA" id="ARBA00022496"/>
    </source>
</evidence>
<keyword evidence="9 11" id="KW-0472">Membrane</keyword>
<dbReference type="Pfam" id="PF07715">
    <property type="entry name" value="Plug"/>
    <property type="match status" value="1"/>
</dbReference>
<keyword evidence="18" id="KW-1185">Reference proteome</keyword>
<evidence type="ECO:0000256" key="2">
    <source>
        <dbReference type="ARBA" id="ARBA00022448"/>
    </source>
</evidence>
<dbReference type="PANTHER" id="PTHR32552:SF81">
    <property type="entry name" value="TONB-DEPENDENT OUTER MEMBRANE RECEPTOR"/>
    <property type="match status" value="1"/>
</dbReference>
<comment type="caution">
    <text evidence="17">The sequence shown here is derived from an EMBL/GenBank/DDBJ whole genome shotgun (WGS) entry which is preliminary data.</text>
</comment>
<dbReference type="Proteomes" id="UP000315949">
    <property type="component" value="Unassembled WGS sequence"/>
</dbReference>
<keyword evidence="4" id="KW-0410">Iron transport</keyword>
<keyword evidence="2 11" id="KW-0813">Transport</keyword>
<comment type="similarity">
    <text evidence="11 12">Belongs to the TonB-dependent receptor family.</text>
</comment>
<protein>
    <submittedName>
        <fullName evidence="17">TonB-dependent receptor</fullName>
    </submittedName>
</protein>
<sequence>MPIPSRRAPRAPRPCVAVLAALSLSATAFAGAAPGHRPPPDARTLDAVEVQGHRSPIDAERALTPGGVSIVDGDSFHQRPVTNLADALRYVPGVWVESSTGGDAVFLSSRGSNLDATGYDGNGVKLFQDGLPVSTADGNNHNRFLDPVAARHVVVARGANALTYGASNLGGAIDFITPTARNSPPAQAAFAAGSHGLWSGRLTAGGVSGDLDGMLTLEALGRDGHREHSRQDRAGLYANAGWRATPALELRLFASYIDSEEELAGGLSRAQFDADPYQANPSAVSGNFQLDVRTTRLAGKAQWDPGDGRRLETGLSWEEQHLYHPIVDKVMVDFDGPGPMPPVEVFSLLKMTDQRTAGGMLRYGVRLGDHDLLAGIDLADTRETGGNHRNDGGRRNGLTGTIDNRSDSVELFLVDRWRFAPDWTLVYGAQGVLTGRDVRSTDIASGASRQLRADYASFNPRLGVIRRLAPGSEAFASLGRLYEAPTVFELEDDARGDGSTLDAMHGTVVEAGLRGASAPDGAAAAWHWDVSLYCARIRDAILSVEDPSAPGTSLSTNIARTVHAGLEAAVGASFRPGGGAYRIEPLVSATVNAFSFDDDPVYGDNDLPAAPAYAVRGEVMYRHASGFFAGPTFDLVGARHADFANRYRVGGYSLLGLRLGIERERWQLFAEARNLADRDHVGTFSVRDRAAPGDAILQAGLPRTLHAGLRVRF</sequence>
<dbReference type="Pfam" id="PF00593">
    <property type="entry name" value="TonB_dep_Rec_b-barrel"/>
    <property type="match status" value="1"/>
</dbReference>
<feature type="signal peptide" evidence="14">
    <location>
        <begin position="1"/>
        <end position="30"/>
    </location>
</feature>
<evidence type="ECO:0000256" key="8">
    <source>
        <dbReference type="ARBA" id="ARBA00023077"/>
    </source>
</evidence>
<evidence type="ECO:0000313" key="18">
    <source>
        <dbReference type="Proteomes" id="UP000315949"/>
    </source>
</evidence>
<feature type="domain" description="TonB-dependent receptor plug" evidence="16">
    <location>
        <begin position="64"/>
        <end position="172"/>
    </location>
</feature>
<feature type="region of interest" description="Disordered" evidence="13">
    <location>
        <begin position="381"/>
        <end position="400"/>
    </location>
</feature>
<feature type="domain" description="TonB-dependent receptor-like beta-barrel" evidence="15">
    <location>
        <begin position="289"/>
        <end position="675"/>
    </location>
</feature>
<dbReference type="InterPro" id="IPR000531">
    <property type="entry name" value="Beta-barrel_TonB"/>
</dbReference>
<evidence type="ECO:0000256" key="7">
    <source>
        <dbReference type="ARBA" id="ARBA00023065"/>
    </source>
</evidence>
<feature type="compositionally biased region" description="Basic and acidic residues" evidence="13">
    <location>
        <begin position="381"/>
        <end position="394"/>
    </location>
</feature>
<name>A0A5C5TUP1_9GAMM</name>
<keyword evidence="6" id="KW-0408">Iron</keyword>
<proteinExistence type="inferred from homology"/>
<reference evidence="17 18" key="1">
    <citation type="submission" date="2019-07" db="EMBL/GenBank/DDBJ databases">
        <title>Luteimonas sp. YD-1 nov., isolated from acidic soil.</title>
        <authorList>
            <person name="Zhou J."/>
        </authorList>
    </citation>
    <scope>NUCLEOTIDE SEQUENCE [LARGE SCALE GENOMIC DNA]</scope>
    <source>
        <strain evidence="17 18">YD-1</strain>
    </source>
</reference>
<dbReference type="EMBL" id="VOHE01000006">
    <property type="protein sequence ID" value="TWT17931.1"/>
    <property type="molecule type" value="Genomic_DNA"/>
</dbReference>
<keyword evidence="17" id="KW-0675">Receptor</keyword>
<dbReference type="RefSeq" id="WP_146313051.1">
    <property type="nucleotide sequence ID" value="NZ_VOHE01000006.1"/>
</dbReference>
<organism evidence="17 18">
    <name type="scientific">Luteimonas wenzhouensis</name>
    <dbReference type="NCBI Taxonomy" id="2599615"/>
    <lineage>
        <taxon>Bacteria</taxon>
        <taxon>Pseudomonadati</taxon>
        <taxon>Pseudomonadota</taxon>
        <taxon>Gammaproteobacteria</taxon>
        <taxon>Lysobacterales</taxon>
        <taxon>Lysobacteraceae</taxon>
        <taxon>Luteimonas</taxon>
    </lineage>
</organism>
<dbReference type="OrthoDB" id="9760620at2"/>
<evidence type="ECO:0000256" key="11">
    <source>
        <dbReference type="PROSITE-ProRule" id="PRU01360"/>
    </source>
</evidence>
<evidence type="ECO:0000256" key="6">
    <source>
        <dbReference type="ARBA" id="ARBA00023004"/>
    </source>
</evidence>
<dbReference type="InterPro" id="IPR037066">
    <property type="entry name" value="Plug_dom_sf"/>
</dbReference>
<evidence type="ECO:0000256" key="10">
    <source>
        <dbReference type="ARBA" id="ARBA00023237"/>
    </source>
</evidence>
<keyword evidence="5 11" id="KW-0812">Transmembrane</keyword>
<evidence type="ECO:0000256" key="13">
    <source>
        <dbReference type="SAM" id="MobiDB-lite"/>
    </source>
</evidence>
<keyword evidence="7" id="KW-0406">Ion transport</keyword>
<dbReference type="PROSITE" id="PS52016">
    <property type="entry name" value="TONB_DEPENDENT_REC_3"/>
    <property type="match status" value="1"/>
</dbReference>
<evidence type="ECO:0000256" key="14">
    <source>
        <dbReference type="SAM" id="SignalP"/>
    </source>
</evidence>
<evidence type="ECO:0000313" key="17">
    <source>
        <dbReference type="EMBL" id="TWT17931.1"/>
    </source>
</evidence>
<dbReference type="SUPFAM" id="SSF56935">
    <property type="entry name" value="Porins"/>
    <property type="match status" value="1"/>
</dbReference>
<feature type="chain" id="PRO_5022886585" evidence="14">
    <location>
        <begin position="31"/>
        <end position="713"/>
    </location>
</feature>
<evidence type="ECO:0000256" key="9">
    <source>
        <dbReference type="ARBA" id="ARBA00023136"/>
    </source>
</evidence>
<comment type="subcellular location">
    <subcellularLocation>
        <location evidence="1 11">Cell outer membrane</location>
        <topology evidence="1 11">Multi-pass membrane protein</topology>
    </subcellularLocation>
</comment>